<reference evidence="1" key="1">
    <citation type="submission" date="2021-02" db="EMBL/GenBank/DDBJ databases">
        <authorList>
            <person name="Nowell W R."/>
        </authorList>
    </citation>
    <scope>NUCLEOTIDE SEQUENCE</scope>
</reference>
<gene>
    <name evidence="1" type="ORF">OKA104_LOCUS54404</name>
</gene>
<dbReference type="Proteomes" id="UP000663881">
    <property type="component" value="Unassembled WGS sequence"/>
</dbReference>
<dbReference type="AlphaFoldDB" id="A0A820SG56"/>
<evidence type="ECO:0000313" key="1">
    <source>
        <dbReference type="EMBL" id="CAF4455719.1"/>
    </source>
</evidence>
<accession>A0A820SG56</accession>
<evidence type="ECO:0000313" key="2">
    <source>
        <dbReference type="Proteomes" id="UP000663881"/>
    </source>
</evidence>
<organism evidence="1 2">
    <name type="scientific">Adineta steineri</name>
    <dbReference type="NCBI Taxonomy" id="433720"/>
    <lineage>
        <taxon>Eukaryota</taxon>
        <taxon>Metazoa</taxon>
        <taxon>Spiralia</taxon>
        <taxon>Gnathifera</taxon>
        <taxon>Rotifera</taxon>
        <taxon>Eurotatoria</taxon>
        <taxon>Bdelloidea</taxon>
        <taxon>Adinetida</taxon>
        <taxon>Adinetidae</taxon>
        <taxon>Adineta</taxon>
    </lineage>
</organism>
<proteinExistence type="predicted"/>
<dbReference type="EMBL" id="CAJOAY010036204">
    <property type="protein sequence ID" value="CAF4455719.1"/>
    <property type="molecule type" value="Genomic_DNA"/>
</dbReference>
<protein>
    <submittedName>
        <fullName evidence="1">Uncharacterized protein</fullName>
    </submittedName>
</protein>
<sequence>NHLHHLDCIWRSANWSLTKETLGQLDAMCNGTNMNLTNSSIQTFQFLNQNPTLTQSTIISNILTIKDFQWKFALYRYYLTLCSTITNTDDPTIYQTTMNITERLIDYSSLNALKEWKHLPKLYFKFTFKFITSITTYY</sequence>
<feature type="non-terminal residue" evidence="1">
    <location>
        <position position="1"/>
    </location>
</feature>
<name>A0A820SG56_9BILA</name>
<comment type="caution">
    <text evidence="1">The sequence shown here is derived from an EMBL/GenBank/DDBJ whole genome shotgun (WGS) entry which is preliminary data.</text>
</comment>